<reference evidence="1 2" key="1">
    <citation type="journal article" date="2015" name="Proc. Natl. Acad. Sci. U.S.A.">
        <title>The resurrection genome of Boea hygrometrica: A blueprint for survival of dehydration.</title>
        <authorList>
            <person name="Xiao L."/>
            <person name="Yang G."/>
            <person name="Zhang L."/>
            <person name="Yang X."/>
            <person name="Zhao S."/>
            <person name="Ji Z."/>
            <person name="Zhou Q."/>
            <person name="Hu M."/>
            <person name="Wang Y."/>
            <person name="Chen M."/>
            <person name="Xu Y."/>
            <person name="Jin H."/>
            <person name="Xiao X."/>
            <person name="Hu G."/>
            <person name="Bao F."/>
            <person name="Hu Y."/>
            <person name="Wan P."/>
            <person name="Li L."/>
            <person name="Deng X."/>
            <person name="Kuang T."/>
            <person name="Xiang C."/>
            <person name="Zhu J.K."/>
            <person name="Oliver M.J."/>
            <person name="He Y."/>
        </authorList>
    </citation>
    <scope>NUCLEOTIDE SEQUENCE [LARGE SCALE GENOMIC DNA]</scope>
    <source>
        <strain evidence="2">cv. XS01</strain>
    </source>
</reference>
<dbReference type="EMBL" id="KV016729">
    <property type="protein sequence ID" value="KZV19280.1"/>
    <property type="molecule type" value="Genomic_DNA"/>
</dbReference>
<dbReference type="Proteomes" id="UP000250235">
    <property type="component" value="Unassembled WGS sequence"/>
</dbReference>
<evidence type="ECO:0000313" key="2">
    <source>
        <dbReference type="Proteomes" id="UP000250235"/>
    </source>
</evidence>
<sequence length="51" mass="5883">MVSVEWILEEYPSARDSNLEFLIPSEPVVRLPDQLVTYGFCFDFSTLSARN</sequence>
<dbReference type="AlphaFoldDB" id="A0A2Z7AC28"/>
<gene>
    <name evidence="1" type="ORF">F511_36996</name>
</gene>
<protein>
    <submittedName>
        <fullName evidence="1">Uncharacterized protein</fullName>
    </submittedName>
</protein>
<accession>A0A2Z7AC28</accession>
<organism evidence="1 2">
    <name type="scientific">Dorcoceras hygrometricum</name>
    <dbReference type="NCBI Taxonomy" id="472368"/>
    <lineage>
        <taxon>Eukaryota</taxon>
        <taxon>Viridiplantae</taxon>
        <taxon>Streptophyta</taxon>
        <taxon>Embryophyta</taxon>
        <taxon>Tracheophyta</taxon>
        <taxon>Spermatophyta</taxon>
        <taxon>Magnoliopsida</taxon>
        <taxon>eudicotyledons</taxon>
        <taxon>Gunneridae</taxon>
        <taxon>Pentapetalae</taxon>
        <taxon>asterids</taxon>
        <taxon>lamiids</taxon>
        <taxon>Lamiales</taxon>
        <taxon>Gesneriaceae</taxon>
        <taxon>Didymocarpoideae</taxon>
        <taxon>Trichosporeae</taxon>
        <taxon>Loxocarpinae</taxon>
        <taxon>Dorcoceras</taxon>
    </lineage>
</organism>
<evidence type="ECO:0000313" key="1">
    <source>
        <dbReference type="EMBL" id="KZV19280.1"/>
    </source>
</evidence>
<proteinExistence type="predicted"/>
<keyword evidence="2" id="KW-1185">Reference proteome</keyword>
<name>A0A2Z7AC28_9LAMI</name>